<evidence type="ECO:0000256" key="1">
    <source>
        <dbReference type="ARBA" id="ARBA00001049"/>
    </source>
</evidence>
<evidence type="ECO:0000313" key="10">
    <source>
        <dbReference type="EMBL" id="ODQ48905.1"/>
    </source>
</evidence>
<comment type="pathway">
    <text evidence="3 8">Sulfur metabolism; glutathione metabolism.</text>
</comment>
<comment type="function">
    <text evidence="8">Cleaves the gamma-glutamyl peptide bond of glutathione and glutathione conjugates.</text>
</comment>
<name>A0A1E3NS22_9ASCO</name>
<evidence type="ECO:0000256" key="5">
    <source>
        <dbReference type="ARBA" id="ARBA00047417"/>
    </source>
</evidence>
<feature type="active site" description="Nucleophile" evidence="6">
    <location>
        <position position="422"/>
    </location>
</feature>
<evidence type="ECO:0000256" key="7">
    <source>
        <dbReference type="PIRSR" id="PIRSR600101-2"/>
    </source>
</evidence>
<dbReference type="AlphaFoldDB" id="A0A1E3NS22"/>
<dbReference type="InterPro" id="IPR043137">
    <property type="entry name" value="GGT_ssub_C"/>
</dbReference>
<dbReference type="InterPro" id="IPR043138">
    <property type="entry name" value="GGT_lsub"/>
</dbReference>
<comment type="similarity">
    <text evidence="4">Belongs to the gamma-glutamyltransferase family.</text>
</comment>
<organism evidence="10 11">
    <name type="scientific">Pichia membranifaciens NRRL Y-2026</name>
    <dbReference type="NCBI Taxonomy" id="763406"/>
    <lineage>
        <taxon>Eukaryota</taxon>
        <taxon>Fungi</taxon>
        <taxon>Dikarya</taxon>
        <taxon>Ascomycota</taxon>
        <taxon>Saccharomycotina</taxon>
        <taxon>Pichiomycetes</taxon>
        <taxon>Pichiales</taxon>
        <taxon>Pichiaceae</taxon>
        <taxon>Pichia</taxon>
    </lineage>
</organism>
<keyword evidence="8" id="KW-0012">Acyltransferase</keyword>
<proteinExistence type="inferred from homology"/>
<comment type="catalytic activity">
    <reaction evidence="2 8">
        <text>glutathione + H2O = L-cysteinylglycine + L-glutamate</text>
        <dbReference type="Rhea" id="RHEA:28807"/>
        <dbReference type="ChEBI" id="CHEBI:15377"/>
        <dbReference type="ChEBI" id="CHEBI:29985"/>
        <dbReference type="ChEBI" id="CHEBI:57925"/>
        <dbReference type="ChEBI" id="CHEBI:61694"/>
        <dbReference type="EC" id="3.4.19.13"/>
    </reaction>
</comment>
<feature type="binding site" evidence="7">
    <location>
        <begin position="492"/>
        <end position="493"/>
    </location>
    <ligand>
        <name>L-glutamate</name>
        <dbReference type="ChEBI" id="CHEBI:29985"/>
    </ligand>
</feature>
<feature type="binding site" evidence="7">
    <location>
        <begin position="440"/>
        <end position="442"/>
    </location>
    <ligand>
        <name>L-glutamate</name>
        <dbReference type="ChEBI" id="CHEBI:29985"/>
    </ligand>
</feature>
<evidence type="ECO:0000313" key="11">
    <source>
        <dbReference type="Proteomes" id="UP000094455"/>
    </source>
</evidence>
<dbReference type="EC" id="3.4.19.13" evidence="8"/>
<evidence type="ECO:0000256" key="4">
    <source>
        <dbReference type="ARBA" id="ARBA00009381"/>
    </source>
</evidence>
<dbReference type="GO" id="GO:0036374">
    <property type="term" value="F:glutathione hydrolase activity"/>
    <property type="evidence" value="ECO:0007669"/>
    <property type="project" value="UniProtKB-UniRule"/>
</dbReference>
<dbReference type="GO" id="GO:0006805">
    <property type="term" value="P:xenobiotic metabolic process"/>
    <property type="evidence" value="ECO:0007669"/>
    <property type="project" value="EnsemblFungi"/>
</dbReference>
<dbReference type="PANTHER" id="PTHR11686:SF9">
    <property type="entry name" value="RE13973P"/>
    <property type="match status" value="1"/>
</dbReference>
<dbReference type="InterPro" id="IPR029055">
    <property type="entry name" value="Ntn_hydrolases_N"/>
</dbReference>
<dbReference type="PRINTS" id="PR01210">
    <property type="entry name" value="GGTRANSPTASE"/>
</dbReference>
<dbReference type="GO" id="GO:0000324">
    <property type="term" value="C:fungal-type vacuole"/>
    <property type="evidence" value="ECO:0007669"/>
    <property type="project" value="EnsemblFungi"/>
</dbReference>
<dbReference type="SUPFAM" id="SSF56235">
    <property type="entry name" value="N-terminal nucleophile aminohydrolases (Ntn hydrolases)"/>
    <property type="match status" value="1"/>
</dbReference>
<evidence type="ECO:0000256" key="3">
    <source>
        <dbReference type="ARBA" id="ARBA00005115"/>
    </source>
</evidence>
<dbReference type="NCBIfam" id="TIGR00066">
    <property type="entry name" value="g_glut_trans"/>
    <property type="match status" value="1"/>
</dbReference>
<dbReference type="GO" id="GO:0006751">
    <property type="term" value="P:glutathione catabolic process"/>
    <property type="evidence" value="ECO:0007669"/>
    <property type="project" value="UniProtKB-UniRule"/>
</dbReference>
<dbReference type="Gene3D" id="1.10.246.130">
    <property type="match status" value="1"/>
</dbReference>
<feature type="binding site" evidence="7">
    <location>
        <position position="515"/>
    </location>
    <ligand>
        <name>L-glutamate</name>
        <dbReference type="ChEBI" id="CHEBI:29985"/>
    </ligand>
</feature>
<gene>
    <name evidence="10" type="ORF">PICMEDRAFT_70498</name>
</gene>
<feature type="binding site" evidence="7">
    <location>
        <position position="464"/>
    </location>
    <ligand>
        <name>L-glutamate</name>
        <dbReference type="ChEBI" id="CHEBI:29985"/>
    </ligand>
</feature>
<comment type="catalytic activity">
    <reaction evidence="1 8">
        <text>an S-substituted glutathione + H2O = an S-substituted L-cysteinylglycine + L-glutamate</text>
        <dbReference type="Rhea" id="RHEA:59468"/>
        <dbReference type="ChEBI" id="CHEBI:15377"/>
        <dbReference type="ChEBI" id="CHEBI:29985"/>
        <dbReference type="ChEBI" id="CHEBI:90779"/>
        <dbReference type="ChEBI" id="CHEBI:143103"/>
        <dbReference type="EC" id="3.4.19.13"/>
    </reaction>
</comment>
<reference evidence="10 11" key="1">
    <citation type="journal article" date="2016" name="Proc. Natl. Acad. Sci. U.S.A.">
        <title>Comparative genomics of biotechnologically important yeasts.</title>
        <authorList>
            <person name="Riley R."/>
            <person name="Haridas S."/>
            <person name="Wolfe K.H."/>
            <person name="Lopes M.R."/>
            <person name="Hittinger C.T."/>
            <person name="Goeker M."/>
            <person name="Salamov A.A."/>
            <person name="Wisecaver J.H."/>
            <person name="Long T.M."/>
            <person name="Calvey C.H."/>
            <person name="Aerts A.L."/>
            <person name="Barry K.W."/>
            <person name="Choi C."/>
            <person name="Clum A."/>
            <person name="Coughlan A.Y."/>
            <person name="Deshpande S."/>
            <person name="Douglass A.P."/>
            <person name="Hanson S.J."/>
            <person name="Klenk H.-P."/>
            <person name="LaButti K.M."/>
            <person name="Lapidus A."/>
            <person name="Lindquist E.A."/>
            <person name="Lipzen A.M."/>
            <person name="Meier-Kolthoff J.P."/>
            <person name="Ohm R.A."/>
            <person name="Otillar R.P."/>
            <person name="Pangilinan J.L."/>
            <person name="Peng Y."/>
            <person name="Rokas A."/>
            <person name="Rosa C.A."/>
            <person name="Scheuner C."/>
            <person name="Sibirny A.A."/>
            <person name="Slot J.C."/>
            <person name="Stielow J.B."/>
            <person name="Sun H."/>
            <person name="Kurtzman C.P."/>
            <person name="Blackwell M."/>
            <person name="Grigoriev I.V."/>
            <person name="Jeffries T.W."/>
        </authorList>
    </citation>
    <scope>NUCLEOTIDE SEQUENCE [LARGE SCALE GENOMIC DNA]</scope>
    <source>
        <strain evidence="10 11">NRRL Y-2026</strain>
    </source>
</reference>
<dbReference type="RefSeq" id="XP_019020018.1">
    <property type="nucleotide sequence ID" value="XM_019163658.1"/>
</dbReference>
<dbReference type="EMBL" id="KV454001">
    <property type="protein sequence ID" value="ODQ48905.1"/>
    <property type="molecule type" value="Genomic_DNA"/>
</dbReference>
<accession>A0A1E3NS22</accession>
<dbReference type="OrthoDB" id="1081007at2759"/>
<keyword evidence="8" id="KW-0808">Transferase</keyword>
<evidence type="ECO:0000256" key="6">
    <source>
        <dbReference type="PIRSR" id="PIRSR600101-1"/>
    </source>
</evidence>
<dbReference type="Proteomes" id="UP000094455">
    <property type="component" value="Unassembled WGS sequence"/>
</dbReference>
<dbReference type="STRING" id="763406.A0A1E3NS22"/>
<feature type="binding site" evidence="7">
    <location>
        <position position="135"/>
    </location>
    <ligand>
        <name>L-glutamate</name>
        <dbReference type="ChEBI" id="CHEBI:29985"/>
    </ligand>
</feature>
<dbReference type="UniPathway" id="UPA00204"/>
<keyword evidence="11" id="KW-1185">Reference proteome</keyword>
<dbReference type="Pfam" id="PF01019">
    <property type="entry name" value="G_glu_transpept"/>
    <property type="match status" value="1"/>
</dbReference>
<dbReference type="Gene3D" id="3.60.20.40">
    <property type="match status" value="1"/>
</dbReference>
<dbReference type="EC" id="2.3.2.2" evidence="8"/>
<evidence type="ECO:0000256" key="9">
    <source>
        <dbReference type="SAM" id="Phobius"/>
    </source>
</evidence>
<protein>
    <recommendedName>
        <fullName evidence="8">Glutathione hydrolase</fullName>
        <ecNumber evidence="8">2.3.2.2</ecNumber>
        <ecNumber evidence="8">3.4.19.13</ecNumber>
    </recommendedName>
    <alternativeName>
        <fullName evidence="8">Gamma-glutamyltransferase</fullName>
    </alternativeName>
    <alternativeName>
        <fullName evidence="8">Gamma-glutamyltranspeptidase</fullName>
    </alternativeName>
</protein>
<evidence type="ECO:0000256" key="2">
    <source>
        <dbReference type="ARBA" id="ARBA00001089"/>
    </source>
</evidence>
<dbReference type="PANTHER" id="PTHR11686">
    <property type="entry name" value="GAMMA GLUTAMYL TRANSPEPTIDASE"/>
    <property type="match status" value="1"/>
</dbReference>
<feature type="transmembrane region" description="Helical" evidence="9">
    <location>
        <begin position="12"/>
        <end position="31"/>
    </location>
</feature>
<dbReference type="GO" id="GO:0005886">
    <property type="term" value="C:plasma membrane"/>
    <property type="evidence" value="ECO:0007669"/>
    <property type="project" value="TreeGrafter"/>
</dbReference>
<keyword evidence="9" id="KW-1133">Transmembrane helix</keyword>
<evidence type="ECO:0000256" key="8">
    <source>
        <dbReference type="RuleBase" id="RU368068"/>
    </source>
</evidence>
<dbReference type="FunFam" id="3.60.20.40:FF:000001">
    <property type="entry name" value="Gamma-glutamyltranspeptidase 1"/>
    <property type="match status" value="1"/>
</dbReference>
<dbReference type="GO" id="GO:0103068">
    <property type="term" value="F:leukotriene C4 gamma-glutamyl transferase activity"/>
    <property type="evidence" value="ECO:0007669"/>
    <property type="project" value="UniProtKB-EC"/>
</dbReference>
<dbReference type="InterPro" id="IPR000101">
    <property type="entry name" value="GGT_peptidase"/>
</dbReference>
<comment type="catalytic activity">
    <reaction evidence="5 8">
        <text>an N-terminal (5-L-glutamyl)-[peptide] + an alpha-amino acid = 5-L-glutamyl amino acid + an N-terminal L-alpha-aminoacyl-[peptide]</text>
        <dbReference type="Rhea" id="RHEA:23904"/>
        <dbReference type="Rhea" id="RHEA-COMP:9780"/>
        <dbReference type="Rhea" id="RHEA-COMP:9795"/>
        <dbReference type="ChEBI" id="CHEBI:77644"/>
        <dbReference type="ChEBI" id="CHEBI:78597"/>
        <dbReference type="ChEBI" id="CHEBI:78599"/>
        <dbReference type="ChEBI" id="CHEBI:78608"/>
        <dbReference type="EC" id="2.3.2.2"/>
    </reaction>
</comment>
<keyword evidence="9" id="KW-0812">Transmembrane</keyword>
<keyword evidence="9" id="KW-0472">Membrane</keyword>
<keyword evidence="8" id="KW-0378">Hydrolase</keyword>
<dbReference type="GeneID" id="30180345"/>
<sequence length="610" mass="67330">MYIPDRHKRGLARQAFFAVLAVVLVVIFLSLRPHKIPFPHVPDIPAHIPFDRTPKWDPETNVTAFSKEGMVASDSRYCSQMGIGILRRGGNAADAAVTTCLCIGATDTMFSSGIGGGAFITALKKGLGAISIDAREMAPMAAHVNMFEGREHYSQYGGLAAGIPGELKGLWTLHKLHGSKNLAWEDLVLPVADLVDNGWKIDVRLAFALKTQLSAFKYFRKDWDFVFKSGTNQLLEEGDLMRRPALAKTLRYVAEQGASVFYDPNDYIARSLAAKVQEYEGILTPEDFGKYEVVVEDAIKLSNFTNNNLTVFSANGASSGLALVTGLSILDQFDSFEKTDYTPVGTHRMIEVMKWMASTRSYLGDGGYYNTNKTQLQERRQRYSKFLSKEYIQSVKEKINDNFTNPWENYDPAYEPNDPHGTSSLSVVDKGGNAVTLTTTVNLLFGSCVHDPNTGVIMNNEMDDFSVPHTRNAFGLSPSVYNYIEPYKRPLSSSAQSIVVNSKGNVELVIGAAGGSRITTAILQGIVRTFIQGKNITNVIANPRIHHQLLPDNIFFERPVSDVLIKELEGKGHTVELISPMTAMNAIRVTSEGMWGQGDWWRKFGVAVGA</sequence>